<feature type="transmembrane region" description="Helical" evidence="7">
    <location>
        <begin position="78"/>
        <end position="101"/>
    </location>
</feature>
<feature type="transmembrane region" description="Helical" evidence="7">
    <location>
        <begin position="222"/>
        <end position="242"/>
    </location>
</feature>
<dbReference type="Pfam" id="PF07690">
    <property type="entry name" value="MFS_1"/>
    <property type="match status" value="2"/>
</dbReference>
<keyword evidence="6 7" id="KW-0472">Membrane</keyword>
<dbReference type="GeneID" id="38666274"/>
<evidence type="ECO:0000313" key="8">
    <source>
        <dbReference type="EMBL" id="BBD72379.1"/>
    </source>
</evidence>
<feature type="transmembrane region" description="Helical" evidence="7">
    <location>
        <begin position="280"/>
        <end position="305"/>
    </location>
</feature>
<dbReference type="GO" id="GO:0022857">
    <property type="term" value="F:transmembrane transporter activity"/>
    <property type="evidence" value="ECO:0007669"/>
    <property type="project" value="InterPro"/>
</dbReference>
<reference evidence="10" key="2">
    <citation type="submission" date="2018-04" db="EMBL/GenBank/DDBJ databases">
        <title>Complete genome sequence of Sulfodiicoccus acidiphilus strain HS-1.</title>
        <authorList>
            <person name="Sakai H.D."/>
            <person name="Kurosawa N."/>
        </authorList>
    </citation>
    <scope>NUCLEOTIDE SEQUENCE [LARGE SCALE GENOMIC DNA]</scope>
    <source>
        <strain evidence="10">HS-1</strain>
    </source>
</reference>
<keyword evidence="5 7" id="KW-1133">Transmembrane helix</keyword>
<dbReference type="InterPro" id="IPR011701">
    <property type="entry name" value="MFS"/>
</dbReference>
<dbReference type="InterPro" id="IPR036259">
    <property type="entry name" value="MFS_trans_sf"/>
</dbReference>
<dbReference type="InterPro" id="IPR050171">
    <property type="entry name" value="MFS_Transporters"/>
</dbReference>
<organism evidence="8 10">
    <name type="scientific">Sulfodiicoccus acidiphilus</name>
    <dbReference type="NCBI Taxonomy" id="1670455"/>
    <lineage>
        <taxon>Archaea</taxon>
        <taxon>Thermoproteota</taxon>
        <taxon>Thermoprotei</taxon>
        <taxon>Sulfolobales</taxon>
        <taxon>Sulfolobaceae</taxon>
        <taxon>Sulfodiicoccus</taxon>
    </lineage>
</organism>
<evidence type="ECO:0000313" key="10">
    <source>
        <dbReference type="Proteomes" id="UP000276741"/>
    </source>
</evidence>
<dbReference type="OrthoDB" id="117970at2157"/>
<comment type="subcellular location">
    <subcellularLocation>
        <location evidence="1">Cell membrane</location>
        <topology evidence="1">Multi-pass membrane protein</topology>
    </subcellularLocation>
</comment>
<feature type="transmembrane region" description="Helical" evidence="7">
    <location>
        <begin position="155"/>
        <end position="176"/>
    </location>
</feature>
<evidence type="ECO:0000256" key="2">
    <source>
        <dbReference type="ARBA" id="ARBA00022448"/>
    </source>
</evidence>
<accession>A0A348B2H7</accession>
<dbReference type="EMBL" id="BMQS01000011">
    <property type="protein sequence ID" value="GGT97522.1"/>
    <property type="molecule type" value="Genomic_DNA"/>
</dbReference>
<evidence type="ECO:0000256" key="4">
    <source>
        <dbReference type="ARBA" id="ARBA00022692"/>
    </source>
</evidence>
<dbReference type="Proteomes" id="UP000616143">
    <property type="component" value="Unassembled WGS sequence"/>
</dbReference>
<dbReference type="KEGG" id="sacd:HS1genome_0768"/>
<reference evidence="9" key="4">
    <citation type="submission" date="2020-09" db="EMBL/GenBank/DDBJ databases">
        <authorList>
            <person name="Sun Q."/>
            <person name="Ohkuma M."/>
        </authorList>
    </citation>
    <scope>NUCLEOTIDE SEQUENCE</scope>
    <source>
        <strain evidence="9">JCM 31740</strain>
    </source>
</reference>
<evidence type="ECO:0000256" key="3">
    <source>
        <dbReference type="ARBA" id="ARBA00022475"/>
    </source>
</evidence>
<gene>
    <name evidence="9" type="ORF">GCM10007116_13870</name>
    <name evidence="8" type="ORF">HS1genome_0768</name>
</gene>
<evidence type="ECO:0000256" key="1">
    <source>
        <dbReference type="ARBA" id="ARBA00004651"/>
    </source>
</evidence>
<feature type="transmembrane region" description="Helical" evidence="7">
    <location>
        <begin position="317"/>
        <end position="342"/>
    </location>
</feature>
<dbReference type="Proteomes" id="UP000276741">
    <property type="component" value="Chromosome"/>
</dbReference>
<sequence length="381" mass="40826">MVSPVNRLSVLGGMRAFGGSVVWPFVGVALNTVYHLSLIDVAIFYAAQGGVTSVAYLIGGLLADYLGRKKAMQVSAMLSALALLAGFIVEEGKWVTFFLLFQTFFNSVYQVANTAAVGDTTSEIGNLIRAFSRVRVGINIGWAAGPALGGLLFHYNFSLCLLASAAITLASVPLVPRVEVGGIRVLSLRVNRSYVRFLLPNFLAATVMGQLGFPLIEYLSTVRVSTTFAGLLFTLNGVLIVAFQEPVGRFLAKFNPVLGLSLAMIGYGISYFSFSLVRNFLDGMVCVVGVTTAEMIASPLINALANYLADKSNRGKYMGAFGLTTSLGRTIGTSISAGLMGWFPYDGLVLWGAVAIFAFSSAFLFWRLPLDFENSQGEPKD</sequence>
<dbReference type="PANTHER" id="PTHR23517:SF14">
    <property type="entry name" value="PUTATIVE-RELATED"/>
    <property type="match status" value="1"/>
</dbReference>
<dbReference type="AlphaFoldDB" id="A0A348B2H7"/>
<dbReference type="Gene3D" id="1.20.1250.20">
    <property type="entry name" value="MFS general substrate transporter like domains"/>
    <property type="match status" value="2"/>
</dbReference>
<keyword evidence="3" id="KW-1003">Cell membrane</keyword>
<keyword evidence="10" id="KW-1185">Reference proteome</keyword>
<dbReference type="GO" id="GO:0005886">
    <property type="term" value="C:plasma membrane"/>
    <property type="evidence" value="ECO:0007669"/>
    <property type="project" value="UniProtKB-SubCell"/>
</dbReference>
<dbReference type="RefSeq" id="WP_126449705.1">
    <property type="nucleotide sequence ID" value="NZ_AP018553.1"/>
</dbReference>
<dbReference type="PANTHER" id="PTHR23517">
    <property type="entry name" value="RESISTANCE PROTEIN MDTM, PUTATIVE-RELATED-RELATED"/>
    <property type="match status" value="1"/>
</dbReference>
<feature type="transmembrane region" description="Helical" evidence="7">
    <location>
        <begin position="254"/>
        <end position="274"/>
    </location>
</feature>
<dbReference type="SUPFAM" id="SSF103473">
    <property type="entry name" value="MFS general substrate transporter"/>
    <property type="match status" value="1"/>
</dbReference>
<evidence type="ECO:0000256" key="5">
    <source>
        <dbReference type="ARBA" id="ARBA00022989"/>
    </source>
</evidence>
<reference evidence="9" key="1">
    <citation type="journal article" date="2014" name="Int. J. Syst. Evol. Microbiol.">
        <title>Complete genome sequence of Corynebacterium casei LMG S-19264T (=DSM 44701T), isolated from a smear-ripened cheese.</title>
        <authorList>
            <consortium name="US DOE Joint Genome Institute (JGI-PGF)"/>
            <person name="Walter F."/>
            <person name="Albersmeier A."/>
            <person name="Kalinowski J."/>
            <person name="Ruckert C."/>
        </authorList>
    </citation>
    <scope>NUCLEOTIDE SEQUENCE</scope>
    <source>
        <strain evidence="9">JCM 31740</strain>
    </source>
</reference>
<feature type="transmembrane region" description="Helical" evidence="7">
    <location>
        <begin position="42"/>
        <end position="66"/>
    </location>
</feature>
<protein>
    <submittedName>
        <fullName evidence="8">MFS transporter</fullName>
    </submittedName>
</protein>
<evidence type="ECO:0000313" key="9">
    <source>
        <dbReference type="EMBL" id="GGT97522.1"/>
    </source>
</evidence>
<evidence type="ECO:0000256" key="6">
    <source>
        <dbReference type="ARBA" id="ARBA00023136"/>
    </source>
</evidence>
<feature type="transmembrane region" description="Helical" evidence="7">
    <location>
        <begin position="348"/>
        <end position="366"/>
    </location>
</feature>
<keyword evidence="2" id="KW-0813">Transport</keyword>
<reference evidence="8" key="3">
    <citation type="journal article" date="2019" name="BMC Res. Notes">
        <title>Complete genome sequence of the Sulfodiicoccus acidiphilus strain HS-1T, the first crenarchaeon that lacks polB3, isolated from an acidic hot spring in Ohwaku-dani, Hakone, Japan.</title>
        <authorList>
            <person name="Sakai H.D."/>
            <person name="Kurosawa N."/>
        </authorList>
    </citation>
    <scope>NUCLEOTIDE SEQUENCE</scope>
    <source>
        <strain evidence="8">HS-1</strain>
    </source>
</reference>
<dbReference type="EMBL" id="AP018553">
    <property type="protein sequence ID" value="BBD72379.1"/>
    <property type="molecule type" value="Genomic_DNA"/>
</dbReference>
<name>A0A348B2H7_9CREN</name>
<feature type="transmembrane region" description="Helical" evidence="7">
    <location>
        <begin position="197"/>
        <end position="216"/>
    </location>
</feature>
<evidence type="ECO:0000256" key="7">
    <source>
        <dbReference type="SAM" id="Phobius"/>
    </source>
</evidence>
<proteinExistence type="predicted"/>
<keyword evidence="4 7" id="KW-0812">Transmembrane</keyword>